<accession>A0AAV7SC80</accession>
<gene>
    <name evidence="2" type="ORF">NDU88_002623</name>
</gene>
<organism evidence="2 3">
    <name type="scientific">Pleurodeles waltl</name>
    <name type="common">Iberian ribbed newt</name>
    <dbReference type="NCBI Taxonomy" id="8319"/>
    <lineage>
        <taxon>Eukaryota</taxon>
        <taxon>Metazoa</taxon>
        <taxon>Chordata</taxon>
        <taxon>Craniata</taxon>
        <taxon>Vertebrata</taxon>
        <taxon>Euteleostomi</taxon>
        <taxon>Amphibia</taxon>
        <taxon>Batrachia</taxon>
        <taxon>Caudata</taxon>
        <taxon>Salamandroidea</taxon>
        <taxon>Salamandridae</taxon>
        <taxon>Pleurodelinae</taxon>
        <taxon>Pleurodeles</taxon>
    </lineage>
</organism>
<feature type="region of interest" description="Disordered" evidence="1">
    <location>
        <begin position="1"/>
        <end position="22"/>
    </location>
</feature>
<evidence type="ECO:0000313" key="2">
    <source>
        <dbReference type="EMBL" id="KAJ1162147.1"/>
    </source>
</evidence>
<protein>
    <submittedName>
        <fullName evidence="2">Uncharacterized protein</fullName>
    </submittedName>
</protein>
<reference evidence="2" key="1">
    <citation type="journal article" date="2022" name="bioRxiv">
        <title>Sequencing and chromosome-scale assembly of the giantPleurodeles waltlgenome.</title>
        <authorList>
            <person name="Brown T."/>
            <person name="Elewa A."/>
            <person name="Iarovenko S."/>
            <person name="Subramanian E."/>
            <person name="Araus A.J."/>
            <person name="Petzold A."/>
            <person name="Susuki M."/>
            <person name="Suzuki K.-i.T."/>
            <person name="Hayashi T."/>
            <person name="Toyoda A."/>
            <person name="Oliveira C."/>
            <person name="Osipova E."/>
            <person name="Leigh N.D."/>
            <person name="Simon A."/>
            <person name="Yun M.H."/>
        </authorList>
    </citation>
    <scope>NUCLEOTIDE SEQUENCE</scope>
    <source>
        <strain evidence="2">20211129_DDA</strain>
        <tissue evidence="2">Liver</tissue>
    </source>
</reference>
<evidence type="ECO:0000313" key="3">
    <source>
        <dbReference type="Proteomes" id="UP001066276"/>
    </source>
</evidence>
<proteinExistence type="predicted"/>
<name>A0AAV7SC80_PLEWA</name>
<comment type="caution">
    <text evidence="2">The sequence shown here is derived from an EMBL/GenBank/DDBJ whole genome shotgun (WGS) entry which is preliminary data.</text>
</comment>
<feature type="compositionally biased region" description="Basic and acidic residues" evidence="1">
    <location>
        <begin position="1"/>
        <end position="11"/>
    </location>
</feature>
<dbReference type="EMBL" id="JANPWB010000008">
    <property type="protein sequence ID" value="KAJ1162147.1"/>
    <property type="molecule type" value="Genomic_DNA"/>
</dbReference>
<keyword evidence="3" id="KW-1185">Reference proteome</keyword>
<sequence length="163" mass="18299">MLVRISPRDEDGQQWDSAGEERPNHSIAGMLRALSLEVKGGFETSINNQKEIRGLCRILGEKIVDLTGKTTALEEQVGELKSVMKVNKVEIQKLKSNEENVLYKLESLENNQISCNLRLLRVPEGMEGSDLKGLVIRLIKQGLQIPDTAEDIARDIQKVHRDP</sequence>
<dbReference type="AlphaFoldDB" id="A0AAV7SC80"/>
<evidence type="ECO:0000256" key="1">
    <source>
        <dbReference type="SAM" id="MobiDB-lite"/>
    </source>
</evidence>
<dbReference type="Proteomes" id="UP001066276">
    <property type="component" value="Chromosome 4_2"/>
</dbReference>